<name>A0A8D8M074_9HEMI</name>
<proteinExistence type="predicted"/>
<keyword evidence="1" id="KW-0812">Transmembrane</keyword>
<feature type="transmembrane region" description="Helical" evidence="1">
    <location>
        <begin position="14"/>
        <end position="34"/>
    </location>
</feature>
<evidence type="ECO:0000256" key="1">
    <source>
        <dbReference type="SAM" id="Phobius"/>
    </source>
</evidence>
<keyword evidence="1" id="KW-1133">Transmembrane helix</keyword>
<protein>
    <submittedName>
        <fullName evidence="2">Uncharacterized protein</fullName>
    </submittedName>
</protein>
<organism evidence="2">
    <name type="scientific">Cacopsylla melanoneura</name>
    <dbReference type="NCBI Taxonomy" id="428564"/>
    <lineage>
        <taxon>Eukaryota</taxon>
        <taxon>Metazoa</taxon>
        <taxon>Ecdysozoa</taxon>
        <taxon>Arthropoda</taxon>
        <taxon>Hexapoda</taxon>
        <taxon>Insecta</taxon>
        <taxon>Pterygota</taxon>
        <taxon>Neoptera</taxon>
        <taxon>Paraneoptera</taxon>
        <taxon>Hemiptera</taxon>
        <taxon>Sternorrhyncha</taxon>
        <taxon>Psylloidea</taxon>
        <taxon>Psyllidae</taxon>
        <taxon>Psyllinae</taxon>
        <taxon>Cacopsylla</taxon>
    </lineage>
</organism>
<dbReference type="EMBL" id="HBUF01041385">
    <property type="protein sequence ID" value="CAG6618236.1"/>
    <property type="molecule type" value="Transcribed_RNA"/>
</dbReference>
<evidence type="ECO:0000313" key="2">
    <source>
        <dbReference type="EMBL" id="CAG6618236.1"/>
    </source>
</evidence>
<accession>A0A8D8M074</accession>
<keyword evidence="1" id="KW-0472">Membrane</keyword>
<dbReference type="AlphaFoldDB" id="A0A8D8M074"/>
<sequence>MSSNLQHLNLSDKISYLFILPFCNFVINSISVCVKNRVFYRHILRFFPYLSVILKFLPFKLNLCSLCLKKKIFSYLYFLKIIYRLFHSDNNNLCVSRLSTITTAATTSHTHSHLYYLLPILVNYLIL</sequence>
<reference evidence="2" key="1">
    <citation type="submission" date="2021-05" db="EMBL/GenBank/DDBJ databases">
        <authorList>
            <person name="Alioto T."/>
            <person name="Alioto T."/>
            <person name="Gomez Garrido J."/>
        </authorList>
    </citation>
    <scope>NUCLEOTIDE SEQUENCE</scope>
</reference>